<dbReference type="SMART" id="SM00950">
    <property type="entry name" value="Piwi"/>
    <property type="match status" value="1"/>
</dbReference>
<dbReference type="Pfam" id="PF16486">
    <property type="entry name" value="ArgoN"/>
    <property type="match status" value="1"/>
</dbReference>
<dbReference type="SUPFAM" id="SSF101690">
    <property type="entry name" value="PAZ domain"/>
    <property type="match status" value="1"/>
</dbReference>
<dbReference type="CDD" id="cd02846">
    <property type="entry name" value="PAZ_argonaute_like"/>
    <property type="match status" value="1"/>
</dbReference>
<dbReference type="SMART" id="SM01163">
    <property type="entry name" value="DUF1785"/>
    <property type="match status" value="1"/>
</dbReference>
<sequence>MSSSQRSSPKKGSSPQRSRSGSQSGKPNFPPTLGYDPAKPAVKPEQDRGNTRLDLPPEAYMSAERLKNPGFQPFAKRPGFNKTGTPVPLEINQFKVASWSTDCRIYQFDISISPIPLKQGPLFKKCWAHPDVRKRLERYKTRWLCDGRKLAWGACPIERGEERITVDLDSHLPPRADGKPRRDNTFYFIIRQTAQIDLSHLDGYLSGKTDWSNKVLECMNFLDHVVRQFPSEHLLQIKRNFYARQPSKAMVFPISDVVELIKGVYASVRMNQSGRGIGLNVDVANTAFWVGGQNMATFIKNYLWSVVPQFRGKDLNTLANEMRPMERRSTDGNKMYGMSEGFRHLRRLSKLRFRVQHRGKEQNTIDYAIMAFEFAEKYGAEGATPKNVKINDKDGKEISLYDYFVARYNFRTQYPNWPMVLTAKAGLFPVDACTIAPMQRYPYKLLGDETANMIKGAVTRPDKRKADIMQAKNMLGWSNDPYLRQFGLKFDENFTRTEGRLLPNPVIQFANGNIDPKTSGRWDLRGKKFWLPNVMPLDSWGFMIIENSCSKQHASAFAATFRQTYIGHGGIIKGDPVIIDSQARNPNSANAVENGIGEIRRKTGKPVQMLFVIIRHANLGNYERVKKSADCRFGVLTQVILSRHVEKNQGQYHSNVAMKVNAKLGGTTCRVPHPNAKAPRGQPPFFSEPTMIMGVDVSHAGAGVNSPSMAAMTMSMDKDACRYAATSGRWDLRGKKFWLPNVMPLDSWGFMIIENSCSKQHASAFAATFRQTYVGHGGIIKGDPVIIDSQARNPNSANAVENGVGEIRRKTGKPVQMLFVIIRHANSGNYERVKKSADCRFGVLTQVVLSRHVEKNQGQYHSNVAMKVNAKLGGTTCRVPHPNAKAPRGQPPFFSEPTMIMGLDVSHAGAGVNSPSMAAMTMSMDKDACRYAAVCQTNGYRVEMLSPSNTNEMLTKLVRLWMTKLGSTDPPRHIYFFRDGVSEGQFSQVIDIELAAIKAFFREKFGHKMPKFTVIIATKRHHIRFFPARGKGDKNNNPHPGTLLENEVCHPFQWDFYLCAHSAIQGTARPVHYHVLIDEAKVDHQKLQQMIYQHSYQYARSTTPVSLHPAVYYADLAAGRARAHESVATSDGFRAGPKGQEMAQGFGMHEVSMGGPERGAEAAPLIPMGGNDALEVNRNFIRSTMWYI</sequence>
<dbReference type="InterPro" id="IPR032474">
    <property type="entry name" value="Argonaute_N"/>
</dbReference>
<proteinExistence type="predicted"/>
<dbReference type="Proteomes" id="UP000045706">
    <property type="component" value="Unassembled WGS sequence"/>
</dbReference>
<dbReference type="EMBL" id="CVQI01035050">
    <property type="protein sequence ID" value="CRK45782.1"/>
    <property type="molecule type" value="Genomic_DNA"/>
</dbReference>
<dbReference type="InterPro" id="IPR045246">
    <property type="entry name" value="Piwi_ago-like"/>
</dbReference>
<name>A0A0G4NH53_VERLO</name>
<dbReference type="InterPro" id="IPR014811">
    <property type="entry name" value="ArgoL1"/>
</dbReference>
<reference evidence="5" key="1">
    <citation type="submission" date="2015-05" db="EMBL/GenBank/DDBJ databases">
        <authorList>
            <person name="Fogelqvist Johan"/>
        </authorList>
    </citation>
    <scope>NUCLEOTIDE SEQUENCE [LARGE SCALE GENOMIC DNA]</scope>
</reference>
<feature type="compositionally biased region" description="Basic and acidic residues" evidence="1">
    <location>
        <begin position="42"/>
        <end position="51"/>
    </location>
</feature>
<evidence type="ECO:0008006" key="6">
    <source>
        <dbReference type="Google" id="ProtNLM"/>
    </source>
</evidence>
<feature type="domain" description="Piwi" evidence="3">
    <location>
        <begin position="817"/>
        <end position="1126"/>
    </location>
</feature>
<gene>
    <name evidence="4" type="ORF">BN1723_001125</name>
</gene>
<dbReference type="Pfam" id="PF02170">
    <property type="entry name" value="PAZ"/>
    <property type="match status" value="1"/>
</dbReference>
<evidence type="ECO:0000259" key="3">
    <source>
        <dbReference type="PROSITE" id="PS50822"/>
    </source>
</evidence>
<dbReference type="InterPro" id="IPR012337">
    <property type="entry name" value="RNaseH-like_sf"/>
</dbReference>
<evidence type="ECO:0000313" key="5">
    <source>
        <dbReference type="Proteomes" id="UP000045706"/>
    </source>
</evidence>
<feature type="domain" description="Piwi" evidence="3">
    <location>
        <begin position="609"/>
        <end position="717"/>
    </location>
</feature>
<organism evidence="4 5">
    <name type="scientific">Verticillium longisporum</name>
    <name type="common">Verticillium dahliae var. longisporum</name>
    <dbReference type="NCBI Taxonomy" id="100787"/>
    <lineage>
        <taxon>Eukaryota</taxon>
        <taxon>Fungi</taxon>
        <taxon>Dikarya</taxon>
        <taxon>Ascomycota</taxon>
        <taxon>Pezizomycotina</taxon>
        <taxon>Sordariomycetes</taxon>
        <taxon>Hypocreomycetidae</taxon>
        <taxon>Glomerellales</taxon>
        <taxon>Plectosphaerellaceae</taxon>
        <taxon>Verticillium</taxon>
    </lineage>
</organism>
<dbReference type="PANTHER" id="PTHR22891">
    <property type="entry name" value="EUKARYOTIC TRANSLATION INITIATION FACTOR 2C"/>
    <property type="match status" value="1"/>
</dbReference>
<dbReference type="Gene3D" id="3.40.50.2300">
    <property type="match status" value="2"/>
</dbReference>
<dbReference type="Pfam" id="PF02171">
    <property type="entry name" value="Piwi"/>
    <property type="match status" value="2"/>
</dbReference>
<feature type="compositionally biased region" description="Low complexity" evidence="1">
    <location>
        <begin position="1"/>
        <end position="27"/>
    </location>
</feature>
<dbReference type="InterPro" id="IPR032472">
    <property type="entry name" value="ArgoL2"/>
</dbReference>
<dbReference type="Pfam" id="PF16488">
    <property type="entry name" value="ArgoL2"/>
    <property type="match status" value="1"/>
</dbReference>
<evidence type="ECO:0000313" key="4">
    <source>
        <dbReference type="EMBL" id="CRK45782.1"/>
    </source>
</evidence>
<dbReference type="CDD" id="cd04657">
    <property type="entry name" value="Piwi_ago-like"/>
    <property type="match status" value="1"/>
</dbReference>
<dbReference type="Gene3D" id="2.170.260.10">
    <property type="entry name" value="paz domain"/>
    <property type="match status" value="1"/>
</dbReference>
<dbReference type="InterPro" id="IPR003165">
    <property type="entry name" value="Piwi"/>
</dbReference>
<dbReference type="InterPro" id="IPR036397">
    <property type="entry name" value="RNaseH_sf"/>
</dbReference>
<dbReference type="InterPro" id="IPR003100">
    <property type="entry name" value="PAZ_dom"/>
</dbReference>
<dbReference type="AlphaFoldDB" id="A0A0G4NH53"/>
<evidence type="ECO:0000256" key="1">
    <source>
        <dbReference type="SAM" id="MobiDB-lite"/>
    </source>
</evidence>
<dbReference type="PROSITE" id="PS50821">
    <property type="entry name" value="PAZ"/>
    <property type="match status" value="1"/>
</dbReference>
<dbReference type="InterPro" id="IPR036085">
    <property type="entry name" value="PAZ_dom_sf"/>
</dbReference>
<protein>
    <recommendedName>
        <fullName evidence="6">Piwi domain-containing protein</fullName>
    </recommendedName>
</protein>
<feature type="region of interest" description="Disordered" evidence="1">
    <location>
        <begin position="1"/>
        <end position="53"/>
    </location>
</feature>
<accession>A0A0G4NH53</accession>
<dbReference type="Pfam" id="PF08699">
    <property type="entry name" value="ArgoL1"/>
    <property type="match status" value="1"/>
</dbReference>
<dbReference type="GO" id="GO:0003723">
    <property type="term" value="F:RNA binding"/>
    <property type="evidence" value="ECO:0007669"/>
    <property type="project" value="InterPro"/>
</dbReference>
<evidence type="ECO:0000259" key="2">
    <source>
        <dbReference type="PROSITE" id="PS50821"/>
    </source>
</evidence>
<dbReference type="Gene3D" id="3.30.420.10">
    <property type="entry name" value="Ribonuclease H-like superfamily/Ribonuclease H"/>
    <property type="match status" value="2"/>
</dbReference>
<dbReference type="SUPFAM" id="SSF53098">
    <property type="entry name" value="Ribonuclease H-like"/>
    <property type="match status" value="2"/>
</dbReference>
<dbReference type="PROSITE" id="PS50822">
    <property type="entry name" value="PIWI"/>
    <property type="match status" value="2"/>
</dbReference>
<feature type="domain" description="PAZ" evidence="2">
    <location>
        <begin position="327"/>
        <end position="437"/>
    </location>
</feature>